<proteinExistence type="predicted"/>
<protein>
    <submittedName>
        <fullName evidence="1">Uncharacterized protein</fullName>
    </submittedName>
</protein>
<evidence type="ECO:0000313" key="2">
    <source>
        <dbReference type="Proteomes" id="UP000011991"/>
    </source>
</evidence>
<gene>
    <name evidence="1" type="ORF">RMSM_07288</name>
</gene>
<organism evidence="1 2">
    <name type="scientific">Rhodopirellula maiorica SM1</name>
    <dbReference type="NCBI Taxonomy" id="1265738"/>
    <lineage>
        <taxon>Bacteria</taxon>
        <taxon>Pseudomonadati</taxon>
        <taxon>Planctomycetota</taxon>
        <taxon>Planctomycetia</taxon>
        <taxon>Pirellulales</taxon>
        <taxon>Pirellulaceae</taxon>
        <taxon>Novipirellula</taxon>
    </lineage>
</organism>
<dbReference type="EMBL" id="ANOG01001041">
    <property type="protein sequence ID" value="EMI15796.1"/>
    <property type="molecule type" value="Genomic_DNA"/>
</dbReference>
<sequence>MKWSRSERSINGGQRIMEFGFAHDAADDPSGYRNTSFSSIVLV</sequence>
<accession>M5R9U0</accession>
<dbReference type="AlphaFoldDB" id="M5R9U0"/>
<reference evidence="1 2" key="1">
    <citation type="journal article" date="2013" name="Mar. Genomics">
        <title>Expression of sulfatases in Rhodopirellula baltica and the diversity of sulfatases in the genus Rhodopirellula.</title>
        <authorList>
            <person name="Wegner C.E."/>
            <person name="Richter-Heitmann T."/>
            <person name="Klindworth A."/>
            <person name="Klockow C."/>
            <person name="Richter M."/>
            <person name="Achstetter T."/>
            <person name="Glockner F.O."/>
            <person name="Harder J."/>
        </authorList>
    </citation>
    <scope>NUCLEOTIDE SEQUENCE [LARGE SCALE GENOMIC DNA]</scope>
    <source>
        <strain evidence="1 2">SM1</strain>
    </source>
</reference>
<evidence type="ECO:0000313" key="1">
    <source>
        <dbReference type="EMBL" id="EMI15796.1"/>
    </source>
</evidence>
<comment type="caution">
    <text evidence="1">The sequence shown here is derived from an EMBL/GenBank/DDBJ whole genome shotgun (WGS) entry which is preliminary data.</text>
</comment>
<dbReference type="Proteomes" id="UP000011991">
    <property type="component" value="Unassembled WGS sequence"/>
</dbReference>
<keyword evidence="2" id="KW-1185">Reference proteome</keyword>
<name>M5R9U0_9BACT</name>